<sequence>MIDDMQDEVAEIIKEDLWPNPLSYFNTDPYIEDFDEDEADEGDKDGDDSEEEEDEQEEDDDDEDDDTGK</sequence>
<reference evidence="2" key="1">
    <citation type="submission" date="2022-11" db="EMBL/GenBank/DDBJ databases">
        <authorList>
            <person name="Hyden B.L."/>
            <person name="Feng K."/>
            <person name="Yates T."/>
            <person name="Jawdy S."/>
            <person name="Smart L.B."/>
            <person name="Muchero W."/>
        </authorList>
    </citation>
    <scope>NUCLEOTIDE SEQUENCE</scope>
    <source>
        <tissue evidence="2">Shoot tip</tissue>
    </source>
</reference>
<protein>
    <submittedName>
        <fullName evidence="2">Uncharacterized protein</fullName>
    </submittedName>
</protein>
<dbReference type="InterPro" id="IPR037231">
    <property type="entry name" value="NAP-like_sf"/>
</dbReference>
<dbReference type="EMBL" id="JAPFFL010000018">
    <property type="protein sequence ID" value="KAJ6672508.1"/>
    <property type="molecule type" value="Genomic_DNA"/>
</dbReference>
<accession>A0A9Q0NMF4</accession>
<reference evidence="2" key="2">
    <citation type="journal article" date="2023" name="Int. J. Mol. Sci.">
        <title>De Novo Assembly and Annotation of 11 Diverse Shrub Willow (Salix) Genomes Reveals Novel Gene Organization in Sex-Linked Regions.</title>
        <authorList>
            <person name="Hyden B."/>
            <person name="Feng K."/>
            <person name="Yates T.B."/>
            <person name="Jawdy S."/>
            <person name="Cereghino C."/>
            <person name="Smart L.B."/>
            <person name="Muchero W."/>
        </authorList>
    </citation>
    <scope>NUCLEOTIDE SEQUENCE [LARGE SCALE GENOMIC DNA]</scope>
    <source>
        <tissue evidence="2">Shoot tip</tissue>
    </source>
</reference>
<gene>
    <name evidence="2" type="ORF">OIU85_013810</name>
</gene>
<comment type="caution">
    <text evidence="2">The sequence shown here is derived from an EMBL/GenBank/DDBJ whole genome shotgun (WGS) entry which is preliminary data.</text>
</comment>
<dbReference type="AlphaFoldDB" id="A0A9Q0NMF4"/>
<name>A0A9Q0NMF4_SALVM</name>
<evidence type="ECO:0000313" key="3">
    <source>
        <dbReference type="Proteomes" id="UP001151529"/>
    </source>
</evidence>
<feature type="compositionally biased region" description="Acidic residues" evidence="1">
    <location>
        <begin position="30"/>
        <end position="69"/>
    </location>
</feature>
<dbReference type="OrthoDB" id="1743752at2759"/>
<evidence type="ECO:0000256" key="1">
    <source>
        <dbReference type="SAM" id="MobiDB-lite"/>
    </source>
</evidence>
<keyword evidence="3" id="KW-1185">Reference proteome</keyword>
<evidence type="ECO:0000313" key="2">
    <source>
        <dbReference type="EMBL" id="KAJ6672508.1"/>
    </source>
</evidence>
<feature type="region of interest" description="Disordered" evidence="1">
    <location>
        <begin position="20"/>
        <end position="69"/>
    </location>
</feature>
<dbReference type="SUPFAM" id="SSF143113">
    <property type="entry name" value="NAP-like"/>
    <property type="match status" value="1"/>
</dbReference>
<proteinExistence type="predicted"/>
<organism evidence="2 3">
    <name type="scientific">Salix viminalis</name>
    <name type="common">Common osier</name>
    <name type="synonym">Basket willow</name>
    <dbReference type="NCBI Taxonomy" id="40686"/>
    <lineage>
        <taxon>Eukaryota</taxon>
        <taxon>Viridiplantae</taxon>
        <taxon>Streptophyta</taxon>
        <taxon>Embryophyta</taxon>
        <taxon>Tracheophyta</taxon>
        <taxon>Spermatophyta</taxon>
        <taxon>Magnoliopsida</taxon>
        <taxon>eudicotyledons</taxon>
        <taxon>Gunneridae</taxon>
        <taxon>Pentapetalae</taxon>
        <taxon>rosids</taxon>
        <taxon>fabids</taxon>
        <taxon>Malpighiales</taxon>
        <taxon>Salicaceae</taxon>
        <taxon>Saliceae</taxon>
        <taxon>Salix</taxon>
    </lineage>
</organism>
<dbReference type="Proteomes" id="UP001151529">
    <property type="component" value="Chromosome 12"/>
</dbReference>